<dbReference type="Pfam" id="PF00501">
    <property type="entry name" value="AMP-binding"/>
    <property type="match status" value="1"/>
</dbReference>
<dbReference type="PROSITE" id="PS00455">
    <property type="entry name" value="AMP_BINDING"/>
    <property type="match status" value="1"/>
</dbReference>
<dbReference type="InterPro" id="IPR020845">
    <property type="entry name" value="AMP-binding_CS"/>
</dbReference>
<dbReference type="PANTHER" id="PTHR43767">
    <property type="entry name" value="LONG-CHAIN-FATTY-ACID--COA LIGASE"/>
    <property type="match status" value="1"/>
</dbReference>
<evidence type="ECO:0000256" key="4">
    <source>
        <dbReference type="ARBA" id="ARBA00066616"/>
    </source>
</evidence>
<dbReference type="GO" id="GO:0016878">
    <property type="term" value="F:acid-thiol ligase activity"/>
    <property type="evidence" value="ECO:0007669"/>
    <property type="project" value="UniProtKB-ARBA"/>
</dbReference>
<comment type="catalytic activity">
    <reaction evidence="3">
        <text>3-(methylsulfanyl)propanoate + ATP + CoA = 3-(methylsulfanyl)propanoyl-CoA + AMP + diphosphate</text>
        <dbReference type="Rhea" id="RHEA:43052"/>
        <dbReference type="ChEBI" id="CHEBI:30616"/>
        <dbReference type="ChEBI" id="CHEBI:33019"/>
        <dbReference type="ChEBI" id="CHEBI:49016"/>
        <dbReference type="ChEBI" id="CHEBI:57287"/>
        <dbReference type="ChEBI" id="CHEBI:82815"/>
        <dbReference type="ChEBI" id="CHEBI:456215"/>
        <dbReference type="EC" id="6.2.1.44"/>
    </reaction>
    <physiologicalReaction direction="left-to-right" evidence="3">
        <dbReference type="Rhea" id="RHEA:43053"/>
    </physiologicalReaction>
</comment>
<feature type="domain" description="AMP-binding enzyme C-terminal" evidence="7">
    <location>
        <begin position="412"/>
        <end position="484"/>
    </location>
</feature>
<dbReference type="Gene3D" id="3.30.300.30">
    <property type="match status" value="1"/>
</dbReference>
<proteinExistence type="inferred from homology"/>
<dbReference type="OrthoDB" id="9803968at2"/>
<dbReference type="Gene3D" id="3.40.50.12780">
    <property type="entry name" value="N-terminal domain of ligase-like"/>
    <property type="match status" value="1"/>
</dbReference>
<gene>
    <name evidence="8" type="ORF">EP867_00925</name>
</gene>
<evidence type="ECO:0000313" key="9">
    <source>
        <dbReference type="Proteomes" id="UP000287168"/>
    </source>
</evidence>
<dbReference type="FunFam" id="3.30.300.30:FF:000008">
    <property type="entry name" value="2,3-dihydroxybenzoate-AMP ligase"/>
    <property type="match status" value="1"/>
</dbReference>
<evidence type="ECO:0000256" key="5">
    <source>
        <dbReference type="ARBA" id="ARBA00067668"/>
    </source>
</evidence>
<evidence type="ECO:0000256" key="1">
    <source>
        <dbReference type="ARBA" id="ARBA00006432"/>
    </source>
</evidence>
<keyword evidence="2 8" id="KW-0436">Ligase</keyword>
<dbReference type="SUPFAM" id="SSF56801">
    <property type="entry name" value="Acetyl-CoA synthetase-like"/>
    <property type="match status" value="1"/>
</dbReference>
<dbReference type="InterPro" id="IPR045851">
    <property type="entry name" value="AMP-bd_C_sf"/>
</dbReference>
<dbReference type="InterPro" id="IPR050237">
    <property type="entry name" value="ATP-dep_AMP-bd_enzyme"/>
</dbReference>
<comment type="similarity">
    <text evidence="1">Belongs to the ATP-dependent AMP-binding enzyme family.</text>
</comment>
<evidence type="ECO:0000259" key="6">
    <source>
        <dbReference type="Pfam" id="PF00501"/>
    </source>
</evidence>
<sequence length="500" mass="53655">MNPALWLKRTADLSPSAPALFQGQQCLADYAAFRDQAAAFAEGLKRRGIAPGDRVAIFMKNCTDYLVAEFGIWWAGAVVVPVNAKLHGAEADWITENSGAKLVIAAEGAGLSRGLPQIAPGSSGWAEMLSQPGSAEPHEMGPEAACWLFYTSGTTGRPKGVILTAANLGAATSDYLADVDQVFAEDVALYAAPMSHGAGFYCLPHVVRGARHCVPESGGFEPAEIFDLAEALGRIHMFAAPTMVKRLTAEARASGRRGQGLRSVIYGGGPMYLADITEAQQIFGDIFIQIYGQGECPMTITTLSRAEVADHSHPEWQSRLGSVGRAFTSVQVRVADAQGRPLPPGEIGEILVKGAPVMAGYWQNDKATAETIRDGWLRTGDMGALDGAGYLTLHDRSKDVIITGGTNVYPREVEEALLTHPGVVEVSVIGRPDPEWGENIVAFVVGEALQVSDLEAHLAARIARFKRPKEWHFVTELPKNNYGKILKTELRERLKAPVAG</sequence>
<reference evidence="8 9" key="1">
    <citation type="journal article" date="2015" name="Int. J. Syst. Evol. Microbiol.">
        <title>Gemmobacter intermedius sp. nov., isolated from a white stork (Ciconia ciconia).</title>
        <authorList>
            <person name="Kampfer P."/>
            <person name="Jerzak L."/>
            <person name="Wilharm G."/>
            <person name="Golke J."/>
            <person name="Busse H.J."/>
            <person name="Glaeser S.P."/>
        </authorList>
    </citation>
    <scope>NUCLEOTIDE SEQUENCE [LARGE SCALE GENOMIC DNA]</scope>
    <source>
        <strain evidence="8 9">119/4</strain>
    </source>
</reference>
<dbReference type="EMBL" id="SBLC01000001">
    <property type="protein sequence ID" value="RWY45614.1"/>
    <property type="molecule type" value="Genomic_DNA"/>
</dbReference>
<dbReference type="Pfam" id="PF13193">
    <property type="entry name" value="AMP-binding_C"/>
    <property type="match status" value="1"/>
</dbReference>
<dbReference type="Proteomes" id="UP000287168">
    <property type="component" value="Unassembled WGS sequence"/>
</dbReference>
<name>A0A444MGX0_9RHOB</name>
<dbReference type="AlphaFoldDB" id="A0A444MGX0"/>
<evidence type="ECO:0000313" key="8">
    <source>
        <dbReference type="EMBL" id="RWY45614.1"/>
    </source>
</evidence>
<accession>A0A444MGX0</accession>
<dbReference type="InterPro" id="IPR000873">
    <property type="entry name" value="AMP-dep_synth/lig_dom"/>
</dbReference>
<dbReference type="InterPro" id="IPR042099">
    <property type="entry name" value="ANL_N_sf"/>
</dbReference>
<organism evidence="8 9">
    <name type="scientific">Falsigemmobacter intermedius</name>
    <dbReference type="NCBI Taxonomy" id="1553448"/>
    <lineage>
        <taxon>Bacteria</taxon>
        <taxon>Pseudomonadati</taxon>
        <taxon>Pseudomonadota</taxon>
        <taxon>Alphaproteobacteria</taxon>
        <taxon>Rhodobacterales</taxon>
        <taxon>Paracoccaceae</taxon>
        <taxon>Falsigemmobacter</taxon>
    </lineage>
</organism>
<evidence type="ECO:0000256" key="3">
    <source>
        <dbReference type="ARBA" id="ARBA00051915"/>
    </source>
</evidence>
<dbReference type="InterPro" id="IPR025110">
    <property type="entry name" value="AMP-bd_C"/>
</dbReference>
<keyword evidence="9" id="KW-1185">Reference proteome</keyword>
<dbReference type="RefSeq" id="WP_128486328.1">
    <property type="nucleotide sequence ID" value="NZ_JBHLXB010000011.1"/>
</dbReference>
<comment type="caution">
    <text evidence="8">The sequence shown here is derived from an EMBL/GenBank/DDBJ whole genome shotgun (WGS) entry which is preliminary data.</text>
</comment>
<dbReference type="PANTHER" id="PTHR43767:SF1">
    <property type="entry name" value="NONRIBOSOMAL PEPTIDE SYNTHASE PES1 (EUROFUNG)-RELATED"/>
    <property type="match status" value="1"/>
</dbReference>
<feature type="domain" description="AMP-dependent synthetase/ligase" evidence="6">
    <location>
        <begin position="8"/>
        <end position="362"/>
    </location>
</feature>
<dbReference type="EC" id="6.2.1.44" evidence="4"/>
<evidence type="ECO:0000259" key="7">
    <source>
        <dbReference type="Pfam" id="PF13193"/>
    </source>
</evidence>
<protein>
    <recommendedName>
        <fullName evidence="5">3-methylmercaptopropionyl-CoA ligase</fullName>
        <ecNumber evidence="4">6.2.1.44</ecNumber>
    </recommendedName>
</protein>
<evidence type="ECO:0000256" key="2">
    <source>
        <dbReference type="ARBA" id="ARBA00022598"/>
    </source>
</evidence>